<dbReference type="Proteomes" id="UP000236161">
    <property type="component" value="Unassembled WGS sequence"/>
</dbReference>
<sequence>MFGLQLTNFIHDIFSPPSYIGHDVFQLFPNIDDDVSQLYLSLSACSSRTVFNAACFFQSFKLRPRMLQPLWTPRRQALHPLFPASLVADNGGTISVGSTLSIFFSLRKIRAELSFHRL</sequence>
<evidence type="ECO:0000313" key="1">
    <source>
        <dbReference type="EMBL" id="PKA59122.1"/>
    </source>
</evidence>
<reference evidence="1 2" key="1">
    <citation type="journal article" date="2017" name="Nature">
        <title>The Apostasia genome and the evolution of orchids.</title>
        <authorList>
            <person name="Zhang G.Q."/>
            <person name="Liu K.W."/>
            <person name="Li Z."/>
            <person name="Lohaus R."/>
            <person name="Hsiao Y.Y."/>
            <person name="Niu S.C."/>
            <person name="Wang J.Y."/>
            <person name="Lin Y.C."/>
            <person name="Xu Q."/>
            <person name="Chen L.J."/>
            <person name="Yoshida K."/>
            <person name="Fujiwara S."/>
            <person name="Wang Z.W."/>
            <person name="Zhang Y.Q."/>
            <person name="Mitsuda N."/>
            <person name="Wang M."/>
            <person name="Liu G.H."/>
            <person name="Pecoraro L."/>
            <person name="Huang H.X."/>
            <person name="Xiao X.J."/>
            <person name="Lin M."/>
            <person name="Wu X.Y."/>
            <person name="Wu W.L."/>
            <person name="Chen Y.Y."/>
            <person name="Chang S.B."/>
            <person name="Sakamoto S."/>
            <person name="Ohme-Takagi M."/>
            <person name="Yagi M."/>
            <person name="Zeng S.J."/>
            <person name="Shen C.Y."/>
            <person name="Yeh C.M."/>
            <person name="Luo Y.B."/>
            <person name="Tsai W.C."/>
            <person name="Van de Peer Y."/>
            <person name="Liu Z.J."/>
        </authorList>
    </citation>
    <scope>NUCLEOTIDE SEQUENCE [LARGE SCALE GENOMIC DNA]</scope>
    <source>
        <strain evidence="2">cv. Shenzhen</strain>
        <tissue evidence="1">Stem</tissue>
    </source>
</reference>
<evidence type="ECO:0000313" key="2">
    <source>
        <dbReference type="Proteomes" id="UP000236161"/>
    </source>
</evidence>
<gene>
    <name evidence="1" type="ORF">AXF42_Ash001215</name>
</gene>
<dbReference type="AlphaFoldDB" id="A0A2I0AUB9"/>
<proteinExistence type="predicted"/>
<accession>A0A2I0AUB9</accession>
<organism evidence="1 2">
    <name type="scientific">Apostasia shenzhenica</name>
    <dbReference type="NCBI Taxonomy" id="1088818"/>
    <lineage>
        <taxon>Eukaryota</taxon>
        <taxon>Viridiplantae</taxon>
        <taxon>Streptophyta</taxon>
        <taxon>Embryophyta</taxon>
        <taxon>Tracheophyta</taxon>
        <taxon>Spermatophyta</taxon>
        <taxon>Magnoliopsida</taxon>
        <taxon>Liliopsida</taxon>
        <taxon>Asparagales</taxon>
        <taxon>Orchidaceae</taxon>
        <taxon>Apostasioideae</taxon>
        <taxon>Apostasia</taxon>
    </lineage>
</organism>
<name>A0A2I0AUB9_9ASPA</name>
<keyword evidence="2" id="KW-1185">Reference proteome</keyword>
<protein>
    <submittedName>
        <fullName evidence="1">Uncharacterized protein</fullName>
    </submittedName>
</protein>
<dbReference type="EMBL" id="KZ451950">
    <property type="protein sequence ID" value="PKA59122.1"/>
    <property type="molecule type" value="Genomic_DNA"/>
</dbReference>